<evidence type="ECO:0000313" key="1">
    <source>
        <dbReference type="EMBL" id="KAJ4435931.1"/>
    </source>
</evidence>
<proteinExistence type="predicted"/>
<dbReference type="Proteomes" id="UP001148838">
    <property type="component" value="Unassembled WGS sequence"/>
</dbReference>
<comment type="caution">
    <text evidence="1">The sequence shown here is derived from an EMBL/GenBank/DDBJ whole genome shotgun (WGS) entry which is preliminary data.</text>
</comment>
<protein>
    <submittedName>
        <fullName evidence="1">Uncharacterized protein</fullName>
    </submittedName>
</protein>
<keyword evidence="2" id="KW-1185">Reference proteome</keyword>
<reference evidence="1 2" key="1">
    <citation type="journal article" date="2022" name="Allergy">
        <title>Genome assembly and annotation of Periplaneta americana reveal a comprehensive cockroach allergen profile.</title>
        <authorList>
            <person name="Wang L."/>
            <person name="Xiong Q."/>
            <person name="Saelim N."/>
            <person name="Wang L."/>
            <person name="Nong W."/>
            <person name="Wan A.T."/>
            <person name="Shi M."/>
            <person name="Liu X."/>
            <person name="Cao Q."/>
            <person name="Hui J.H.L."/>
            <person name="Sookrung N."/>
            <person name="Leung T.F."/>
            <person name="Tungtrongchitr A."/>
            <person name="Tsui S.K.W."/>
        </authorList>
    </citation>
    <scope>NUCLEOTIDE SEQUENCE [LARGE SCALE GENOMIC DNA]</scope>
    <source>
        <strain evidence="1">PWHHKU_190912</strain>
    </source>
</reference>
<dbReference type="EMBL" id="JAJSOF020000023">
    <property type="protein sequence ID" value="KAJ4435931.1"/>
    <property type="molecule type" value="Genomic_DNA"/>
</dbReference>
<sequence length="117" mass="13853">MDLREVGYDDRDWINLAQDRDRWRAYLSKATELSSTRSRIFGWKADTPAAQLTRSADNNVHRLDWPAQCPDLNSIEHLRNELDRRSRSREMRPTSIVQLRAICKRNGDSFQWISYTN</sequence>
<dbReference type="InterPro" id="IPR036397">
    <property type="entry name" value="RNaseH_sf"/>
</dbReference>
<dbReference type="Gene3D" id="3.30.420.10">
    <property type="entry name" value="Ribonuclease H-like superfamily/Ribonuclease H"/>
    <property type="match status" value="1"/>
</dbReference>
<accession>A0ABQ8SQB1</accession>
<organism evidence="1 2">
    <name type="scientific">Periplaneta americana</name>
    <name type="common">American cockroach</name>
    <name type="synonym">Blatta americana</name>
    <dbReference type="NCBI Taxonomy" id="6978"/>
    <lineage>
        <taxon>Eukaryota</taxon>
        <taxon>Metazoa</taxon>
        <taxon>Ecdysozoa</taxon>
        <taxon>Arthropoda</taxon>
        <taxon>Hexapoda</taxon>
        <taxon>Insecta</taxon>
        <taxon>Pterygota</taxon>
        <taxon>Neoptera</taxon>
        <taxon>Polyneoptera</taxon>
        <taxon>Dictyoptera</taxon>
        <taxon>Blattodea</taxon>
        <taxon>Blattoidea</taxon>
        <taxon>Blattidae</taxon>
        <taxon>Blattinae</taxon>
        <taxon>Periplaneta</taxon>
    </lineage>
</organism>
<name>A0ABQ8SQB1_PERAM</name>
<gene>
    <name evidence="1" type="ORF">ANN_18553</name>
</gene>
<evidence type="ECO:0000313" key="2">
    <source>
        <dbReference type="Proteomes" id="UP001148838"/>
    </source>
</evidence>